<dbReference type="AlphaFoldDB" id="A0A369XWM1"/>
<reference evidence="1 2" key="1">
    <citation type="submission" date="2018-05" db="EMBL/GenBank/DDBJ databases">
        <title>Integrated omic analyses show evidence that a Ca. Accumulibacter phosphatis strain performs denitrification under micro-aerobic conditions.</title>
        <authorList>
            <person name="Camejo P.Y."/>
            <person name="Katherine M.D."/>
            <person name="Daniel N.R."/>
        </authorList>
    </citation>
    <scope>NUCLEOTIDE SEQUENCE [LARGE SCALE GENOMIC DNA]</scope>
    <source>
        <strain evidence="1">UW-LDO-IC</strain>
    </source>
</reference>
<accession>A0A369XWM1</accession>
<dbReference type="Proteomes" id="UP000253831">
    <property type="component" value="Unassembled WGS sequence"/>
</dbReference>
<sequence>MVLRPQDLVVLLRLALERGSAPTYAALAAELGMTASEVHAGIERAVTAQLAHKDSGGKATVILAALRAFVQHGARYCFPATRGSLTRGMATGYAATPLKDLIIPSNDPLPVWPHRNGTVRGIALYPLYPRVPEAAARNPSLCELLVLFDAVRGGSARERALALELLDKRLQA</sequence>
<gene>
    <name evidence="1" type="ORF">DVS81_00820</name>
</gene>
<organism evidence="1 2">
    <name type="scientific">Candidatus Accumulibacter meliphilus</name>
    <dbReference type="NCBI Taxonomy" id="2211374"/>
    <lineage>
        <taxon>Bacteria</taxon>
        <taxon>Pseudomonadati</taxon>
        <taxon>Pseudomonadota</taxon>
        <taxon>Betaproteobacteria</taxon>
        <taxon>Candidatus Accumulibacter</taxon>
    </lineage>
</organism>
<name>A0A369XWM1_9PROT</name>
<dbReference type="EMBL" id="QPGA01000001">
    <property type="protein sequence ID" value="RDE52577.1"/>
    <property type="molecule type" value="Genomic_DNA"/>
</dbReference>
<comment type="caution">
    <text evidence="1">The sequence shown here is derived from an EMBL/GenBank/DDBJ whole genome shotgun (WGS) entry which is preliminary data.</text>
</comment>
<proteinExistence type="predicted"/>
<evidence type="ECO:0000313" key="1">
    <source>
        <dbReference type="EMBL" id="RDE52577.1"/>
    </source>
</evidence>
<evidence type="ECO:0000313" key="2">
    <source>
        <dbReference type="Proteomes" id="UP000253831"/>
    </source>
</evidence>
<protein>
    <submittedName>
        <fullName evidence="1">Uncharacterized protein</fullName>
    </submittedName>
</protein>